<accession>A0A0T9QPW6</accession>
<organism evidence="1 2">
    <name type="scientific">Yersinia thracica</name>
    <dbReference type="NCBI Taxonomy" id="2890319"/>
    <lineage>
        <taxon>Bacteria</taxon>
        <taxon>Pseudomonadati</taxon>
        <taxon>Pseudomonadota</taxon>
        <taxon>Gammaproteobacteria</taxon>
        <taxon>Enterobacterales</taxon>
        <taxon>Yersiniaceae</taxon>
        <taxon>Yersinia</taxon>
    </lineage>
</organism>
<evidence type="ECO:0000313" key="1">
    <source>
        <dbReference type="EMBL" id="CNI20640.1"/>
    </source>
</evidence>
<dbReference type="AlphaFoldDB" id="A0A0T9QPW6"/>
<gene>
    <name evidence="1" type="ORF">ERS008472_03525</name>
</gene>
<protein>
    <submittedName>
        <fullName evidence="1">Uncharacterized protein</fullName>
    </submittedName>
</protein>
<sequence>MLAALTYPNHLPMQAHRDAFVCCLAATPITLGNLFLIGAAAVLAALSQLIHMLLGQYALFLPLRHALFKSLHPPLPTCLYH</sequence>
<dbReference type="EMBL" id="CQAW01000020">
    <property type="protein sequence ID" value="CNI20640.1"/>
    <property type="molecule type" value="Genomic_DNA"/>
</dbReference>
<evidence type="ECO:0000313" key="2">
    <source>
        <dbReference type="Proteomes" id="UP000041882"/>
    </source>
</evidence>
<reference evidence="2" key="1">
    <citation type="submission" date="2015-03" db="EMBL/GenBank/DDBJ databases">
        <authorList>
            <consortium name="Pathogen Informatics"/>
            <person name="Murphy D."/>
        </authorList>
    </citation>
    <scope>NUCLEOTIDE SEQUENCE [LARGE SCALE GENOMIC DNA]</scope>
    <source>
        <strain evidence="2">IP6945</strain>
    </source>
</reference>
<proteinExistence type="predicted"/>
<keyword evidence="2" id="KW-1185">Reference proteome</keyword>
<name>A0A0T9QPW6_9GAMM</name>
<dbReference type="Proteomes" id="UP000041882">
    <property type="component" value="Unassembled WGS sequence"/>
</dbReference>